<evidence type="ECO:0000313" key="3">
    <source>
        <dbReference type="Proteomes" id="UP000194546"/>
    </source>
</evidence>
<organism evidence="2 3">
    <name type="scientific">Caballeronia sordidicola</name>
    <name type="common">Burkholderia sordidicola</name>
    <dbReference type="NCBI Taxonomy" id="196367"/>
    <lineage>
        <taxon>Bacteria</taxon>
        <taxon>Pseudomonadati</taxon>
        <taxon>Pseudomonadota</taxon>
        <taxon>Betaproteobacteria</taxon>
        <taxon>Burkholderiales</taxon>
        <taxon>Burkholderiaceae</taxon>
        <taxon>Caballeronia</taxon>
    </lineage>
</organism>
<gene>
    <name evidence="2" type="ORF">PAMC26510_16055</name>
</gene>
<dbReference type="EMBL" id="NBTY01000081">
    <property type="protein sequence ID" value="OTP74772.1"/>
    <property type="molecule type" value="Genomic_DNA"/>
</dbReference>
<sequence>MVGAARDLNKARRATEHVHAHATKGGGFHLIEIDLASLASIRASADELVKTSQRFDVIIANAGVMASPKGTTADGFETQFGTNHLGHFVFVNRIAGLIKPGGRLVTVASAGHRGADVDLDDPNFEHTPYVPLVAYRRSKTANILFAVEFDRRHQAAWVRATAVHPGAVLTETTRIIIKKQPAAASAFKWKTVEQGAATSVWAGFVAAADEVGGLYCEDCDVADVNNRPADAFGVRSYALDPEHAKALWVKSEEMVDEVF</sequence>
<dbReference type="AlphaFoldDB" id="A0A242MTR7"/>
<reference evidence="2 3" key="1">
    <citation type="submission" date="2017-03" db="EMBL/GenBank/DDBJ databases">
        <title>Genome analysis of strain PAMC 26510.</title>
        <authorList>
            <person name="Oh H.-M."/>
            <person name="Yang J.-A."/>
        </authorList>
    </citation>
    <scope>NUCLEOTIDE SEQUENCE [LARGE SCALE GENOMIC DNA]</scope>
    <source>
        <strain evidence="2 3">PAMC 26510</strain>
    </source>
</reference>
<dbReference type="Proteomes" id="UP000194546">
    <property type="component" value="Unassembled WGS sequence"/>
</dbReference>
<dbReference type="Gene3D" id="3.40.50.720">
    <property type="entry name" value="NAD(P)-binding Rossmann-like Domain"/>
    <property type="match status" value="1"/>
</dbReference>
<protein>
    <submittedName>
        <fullName evidence="2">L-fuco-beta-pyranose dehydrogenase</fullName>
    </submittedName>
</protein>
<dbReference type="InterPro" id="IPR036291">
    <property type="entry name" value="NAD(P)-bd_dom_sf"/>
</dbReference>
<comment type="caution">
    <text evidence="2">The sequence shown here is derived from an EMBL/GenBank/DDBJ whole genome shotgun (WGS) entry which is preliminary data.</text>
</comment>
<dbReference type="PANTHER" id="PTHR43157">
    <property type="entry name" value="PHOSPHATIDYLINOSITOL-GLYCAN BIOSYNTHESIS CLASS F PROTEIN-RELATED"/>
    <property type="match status" value="1"/>
</dbReference>
<evidence type="ECO:0000256" key="1">
    <source>
        <dbReference type="ARBA" id="ARBA00023002"/>
    </source>
</evidence>
<evidence type="ECO:0000313" key="2">
    <source>
        <dbReference type="EMBL" id="OTP74772.1"/>
    </source>
</evidence>
<dbReference type="PRINTS" id="PR00081">
    <property type="entry name" value="GDHRDH"/>
</dbReference>
<dbReference type="Pfam" id="PF00106">
    <property type="entry name" value="adh_short"/>
    <property type="match status" value="1"/>
</dbReference>
<accession>A0A242MTR7</accession>
<dbReference type="GO" id="GO:0016491">
    <property type="term" value="F:oxidoreductase activity"/>
    <property type="evidence" value="ECO:0007669"/>
    <property type="project" value="UniProtKB-KW"/>
</dbReference>
<proteinExistence type="predicted"/>
<name>A0A242MTR7_CABSO</name>
<dbReference type="PANTHER" id="PTHR43157:SF31">
    <property type="entry name" value="PHOSPHATIDYLINOSITOL-GLYCAN BIOSYNTHESIS CLASS F PROTEIN"/>
    <property type="match status" value="1"/>
</dbReference>
<dbReference type="InterPro" id="IPR002347">
    <property type="entry name" value="SDR_fam"/>
</dbReference>
<dbReference type="SUPFAM" id="SSF51735">
    <property type="entry name" value="NAD(P)-binding Rossmann-fold domains"/>
    <property type="match status" value="1"/>
</dbReference>
<keyword evidence="1" id="KW-0560">Oxidoreductase</keyword>